<dbReference type="AlphaFoldDB" id="B4L7I2"/>
<dbReference type="OrthoDB" id="10265679at2759"/>
<keyword evidence="3" id="KW-1185">Reference proteome</keyword>
<proteinExistence type="predicted"/>
<dbReference type="PANTHER" id="PTHR15605">
    <property type="entry name" value="KINESIN-ASSOCIATED PROTEINS"/>
    <property type="match status" value="1"/>
</dbReference>
<dbReference type="Pfam" id="PF05804">
    <property type="entry name" value="KAP"/>
    <property type="match status" value="1"/>
</dbReference>
<dbReference type="EMBL" id="CH933813">
    <property type="protein sequence ID" value="EDW10976.2"/>
    <property type="molecule type" value="Genomic_DNA"/>
</dbReference>
<dbReference type="Proteomes" id="UP000009192">
    <property type="component" value="Unassembled WGS sequence"/>
</dbReference>
<dbReference type="eggNOG" id="KOG1222">
    <property type="taxonomic scope" value="Eukaryota"/>
</dbReference>
<accession>B4L7I2</accession>
<organism evidence="2 3">
    <name type="scientific">Drosophila mojavensis</name>
    <name type="common">Fruit fly</name>
    <dbReference type="NCBI Taxonomy" id="7230"/>
    <lineage>
        <taxon>Eukaryota</taxon>
        <taxon>Metazoa</taxon>
        <taxon>Ecdysozoa</taxon>
        <taxon>Arthropoda</taxon>
        <taxon>Hexapoda</taxon>
        <taxon>Insecta</taxon>
        <taxon>Pterygota</taxon>
        <taxon>Neoptera</taxon>
        <taxon>Endopterygota</taxon>
        <taxon>Diptera</taxon>
        <taxon>Brachycera</taxon>
        <taxon>Muscomorpha</taxon>
        <taxon>Ephydroidea</taxon>
        <taxon>Drosophilidae</taxon>
        <taxon>Drosophila</taxon>
    </lineage>
</organism>
<dbReference type="SUPFAM" id="SSF48371">
    <property type="entry name" value="ARM repeat"/>
    <property type="match status" value="1"/>
</dbReference>
<evidence type="ECO:0008006" key="4">
    <source>
        <dbReference type="Google" id="ProtNLM"/>
    </source>
</evidence>
<dbReference type="SMART" id="SM01297">
    <property type="entry name" value="KAP"/>
    <property type="match status" value="1"/>
</dbReference>
<gene>
    <name evidence="2" type="primary">Dmoj\GI14014</name>
    <name evidence="2" type="ORF">Dmoj_GI14014</name>
</gene>
<evidence type="ECO:0000313" key="3">
    <source>
        <dbReference type="Proteomes" id="UP000009192"/>
    </source>
</evidence>
<dbReference type="InterPro" id="IPR000225">
    <property type="entry name" value="Armadillo"/>
</dbReference>
<dbReference type="GO" id="GO:0019894">
    <property type="term" value="F:kinesin binding"/>
    <property type="evidence" value="ECO:0007669"/>
    <property type="project" value="InterPro"/>
</dbReference>
<name>B4L7I2_DROMO</name>
<dbReference type="GO" id="GO:0044782">
    <property type="term" value="P:cilium organization"/>
    <property type="evidence" value="ECO:0007669"/>
    <property type="project" value="TreeGrafter"/>
</dbReference>
<feature type="compositionally biased region" description="Polar residues" evidence="1">
    <location>
        <begin position="110"/>
        <end position="123"/>
    </location>
</feature>
<dbReference type="SMART" id="SM00185">
    <property type="entry name" value="ARM"/>
    <property type="match status" value="3"/>
</dbReference>
<feature type="region of interest" description="Disordered" evidence="1">
    <location>
        <begin position="101"/>
        <end position="130"/>
    </location>
</feature>
<dbReference type="HOGENOM" id="CLU_009879_0_0_1"/>
<dbReference type="GO" id="GO:0016939">
    <property type="term" value="C:kinesin II complex"/>
    <property type="evidence" value="ECO:0007669"/>
    <property type="project" value="TreeGrafter"/>
</dbReference>
<dbReference type="GO" id="GO:0035869">
    <property type="term" value="C:ciliary transition zone"/>
    <property type="evidence" value="ECO:0007669"/>
    <property type="project" value="TreeGrafter"/>
</dbReference>
<dbReference type="GO" id="GO:0005930">
    <property type="term" value="C:axoneme"/>
    <property type="evidence" value="ECO:0007669"/>
    <property type="project" value="TreeGrafter"/>
</dbReference>
<sequence>MQTSDDAKYIQKRWKGGCIEPHPTDKALIVNYQLEATVYGEPDNPMVEEKKHCQKIIRLRSLNFKTDPTTLAREVVDKCELIHKSQLNEVEQIIFYLKNRKDNSSKDNPRTSNRQSSQASHMRSSARPYNNGVAISSNSIGLGSTDSTKKPIPTADVTINNIDDYVELLYEELIERVRGSGMILQMARNPDNLEELEKNEACLSALARVLREDWRKSLDLSTNIIYIFFCFSTYTKFHPLIVQYKIGSLCMDVIDFELRRYETMRNELDGRKQSNCSTTLSEVVGKDKFNCSTDDSLDIMKEEKPKDMEPPRRRIPELKQRPKSGNWSSFHGTMSSSLMRNQMLNNSYHEALSSGTHTNSNTNTLETNSPIEIRAQSIDSLDQNDPKIKKEEIDRLNKQLKIFAKKQEQLLRVAFYLLLNMAENVKLEEKMRRKNIVRMLVKGLDRQNIDLLILIITFLKKLSIVGENKDEMCDLNIIAKLPRLFQNSHTDLVQVTLKLVFNLSFDATLRLKMVAAGYLPMLVMFINDENHHGIAVKILYHMSLDDRVKSMFIHTECVQMAIDAIILNLNVKVDLDLIALCINLSLNRRNAQIMVEGQRLHSLMDRSFKYQDALLMKLLRNISQHESLKLQYIDYVGDLARVLTICEEESFIVECLGLLGNLTLTDLDYSQILQNFQLISWIRKVLIPCARLDDIVLDTIVYLGTCACDELCALLFCRAKVVISLIELLKAKQEDDEIVLQIIFVFQQILRHESTREYMIRETESPAYLIDLMHDKNEEIRKVCDYCLDIIAISDNEWAKRIKLEKFRNHNSQWLCMVESQQERDNEQDYTENNDNDNDLNTFMRSEYLQNCDFYNSSNINEYDIDSNSINSNHLEGSLNSIYSRPVSTFRLSQDLDDMYNITSSSKSQSFNQGCNDNIYMFKSNKSLDADGLNDKLI</sequence>
<evidence type="ECO:0000256" key="1">
    <source>
        <dbReference type="SAM" id="MobiDB-lite"/>
    </source>
</evidence>
<dbReference type="PANTHER" id="PTHR15605:SF2">
    <property type="entry name" value="KINESIN-ASSOCIATED PROTEIN 3"/>
    <property type="match status" value="1"/>
</dbReference>
<dbReference type="KEGG" id="dmo:Dmoj_GI14014"/>
<dbReference type="Gene3D" id="1.25.10.10">
    <property type="entry name" value="Leucine-rich Repeat Variant"/>
    <property type="match status" value="1"/>
</dbReference>
<dbReference type="GO" id="GO:0007018">
    <property type="term" value="P:microtubule-based movement"/>
    <property type="evidence" value="ECO:0007669"/>
    <property type="project" value="TreeGrafter"/>
</dbReference>
<dbReference type="GO" id="GO:0009653">
    <property type="term" value="P:anatomical structure morphogenesis"/>
    <property type="evidence" value="ECO:0007669"/>
    <property type="project" value="UniProtKB-ARBA"/>
</dbReference>
<dbReference type="InterPro" id="IPR011989">
    <property type="entry name" value="ARM-like"/>
</dbReference>
<dbReference type="InterPro" id="IPR008658">
    <property type="entry name" value="KAP3"/>
</dbReference>
<dbReference type="FunCoup" id="B4L7I2">
    <property type="interactions" value="598"/>
</dbReference>
<evidence type="ECO:0000313" key="2">
    <source>
        <dbReference type="EMBL" id="EDW10976.2"/>
    </source>
</evidence>
<protein>
    <recommendedName>
        <fullName evidence="4">Kinesin-associated protein 3</fullName>
    </recommendedName>
</protein>
<reference evidence="2 3" key="1">
    <citation type="journal article" date="2007" name="Nature">
        <title>Evolution of genes and genomes on the Drosophila phylogeny.</title>
        <authorList>
            <consortium name="Drosophila 12 Genomes Consortium"/>
            <person name="Clark A.G."/>
            <person name="Eisen M.B."/>
            <person name="Smith D.R."/>
            <person name="Bergman C.M."/>
            <person name="Oliver B."/>
            <person name="Markow T.A."/>
            <person name="Kaufman T.C."/>
            <person name="Kellis M."/>
            <person name="Gelbart W."/>
            <person name="Iyer V.N."/>
            <person name="Pollard D.A."/>
            <person name="Sackton T.B."/>
            <person name="Larracuente A.M."/>
            <person name="Singh N.D."/>
            <person name="Abad J.P."/>
            <person name="Abt D.N."/>
            <person name="Adryan B."/>
            <person name="Aguade M."/>
            <person name="Akashi H."/>
            <person name="Anderson W.W."/>
            <person name="Aquadro C.F."/>
            <person name="Ardell D.H."/>
            <person name="Arguello R."/>
            <person name="Artieri C.G."/>
            <person name="Barbash D.A."/>
            <person name="Barker D."/>
            <person name="Barsanti P."/>
            <person name="Batterham P."/>
            <person name="Batzoglou S."/>
            <person name="Begun D."/>
            <person name="Bhutkar A."/>
            <person name="Blanco E."/>
            <person name="Bosak S.A."/>
            <person name="Bradley R.K."/>
            <person name="Brand A.D."/>
            <person name="Brent M.R."/>
            <person name="Brooks A.N."/>
            <person name="Brown R.H."/>
            <person name="Butlin R.K."/>
            <person name="Caggese C."/>
            <person name="Calvi B.R."/>
            <person name="Bernardo de Carvalho A."/>
            <person name="Caspi A."/>
            <person name="Castrezana S."/>
            <person name="Celniker S.E."/>
            <person name="Chang J.L."/>
            <person name="Chapple C."/>
            <person name="Chatterji S."/>
            <person name="Chinwalla A."/>
            <person name="Civetta A."/>
            <person name="Clifton S.W."/>
            <person name="Comeron J.M."/>
            <person name="Costello J.C."/>
            <person name="Coyne J.A."/>
            <person name="Daub J."/>
            <person name="David R.G."/>
            <person name="Delcher A.L."/>
            <person name="Delehaunty K."/>
            <person name="Do C.B."/>
            <person name="Ebling H."/>
            <person name="Edwards K."/>
            <person name="Eickbush T."/>
            <person name="Evans J.D."/>
            <person name="Filipski A."/>
            <person name="Findeiss S."/>
            <person name="Freyhult E."/>
            <person name="Fulton L."/>
            <person name="Fulton R."/>
            <person name="Garcia A.C."/>
            <person name="Gardiner A."/>
            <person name="Garfield D.A."/>
            <person name="Garvin B.E."/>
            <person name="Gibson G."/>
            <person name="Gilbert D."/>
            <person name="Gnerre S."/>
            <person name="Godfrey J."/>
            <person name="Good R."/>
            <person name="Gotea V."/>
            <person name="Gravely B."/>
            <person name="Greenberg A.J."/>
            <person name="Griffiths-Jones S."/>
            <person name="Gross S."/>
            <person name="Guigo R."/>
            <person name="Gustafson E.A."/>
            <person name="Haerty W."/>
            <person name="Hahn M.W."/>
            <person name="Halligan D.L."/>
            <person name="Halpern A.L."/>
            <person name="Halter G.M."/>
            <person name="Han M.V."/>
            <person name="Heger A."/>
            <person name="Hillier L."/>
            <person name="Hinrichs A.S."/>
            <person name="Holmes I."/>
            <person name="Hoskins R.A."/>
            <person name="Hubisz M.J."/>
            <person name="Hultmark D."/>
            <person name="Huntley M.A."/>
            <person name="Jaffe D.B."/>
            <person name="Jagadeeshan S."/>
            <person name="Jeck W.R."/>
            <person name="Johnson J."/>
            <person name="Jones C.D."/>
            <person name="Jordan W.C."/>
            <person name="Karpen G.H."/>
            <person name="Kataoka E."/>
            <person name="Keightley P.D."/>
            <person name="Kheradpour P."/>
            <person name="Kirkness E.F."/>
            <person name="Koerich L.B."/>
            <person name="Kristiansen K."/>
            <person name="Kudrna D."/>
            <person name="Kulathinal R.J."/>
            <person name="Kumar S."/>
            <person name="Kwok R."/>
            <person name="Lander E."/>
            <person name="Langley C.H."/>
            <person name="Lapoint R."/>
            <person name="Lazzaro B.P."/>
            <person name="Lee S.J."/>
            <person name="Levesque L."/>
            <person name="Li R."/>
            <person name="Lin C.F."/>
            <person name="Lin M.F."/>
            <person name="Lindblad-Toh K."/>
            <person name="Llopart A."/>
            <person name="Long M."/>
            <person name="Low L."/>
            <person name="Lozovsky E."/>
            <person name="Lu J."/>
            <person name="Luo M."/>
            <person name="Machado C.A."/>
            <person name="Makalowski W."/>
            <person name="Marzo M."/>
            <person name="Matsuda M."/>
            <person name="Matzkin L."/>
            <person name="McAllister B."/>
            <person name="McBride C.S."/>
            <person name="McKernan B."/>
            <person name="McKernan K."/>
            <person name="Mendez-Lago M."/>
            <person name="Minx P."/>
            <person name="Mollenhauer M.U."/>
            <person name="Montooth K."/>
            <person name="Mount S.M."/>
            <person name="Mu X."/>
            <person name="Myers E."/>
            <person name="Negre B."/>
            <person name="Newfeld S."/>
            <person name="Nielsen R."/>
            <person name="Noor M.A."/>
            <person name="O'Grady P."/>
            <person name="Pachter L."/>
            <person name="Papaceit M."/>
            <person name="Parisi M.J."/>
            <person name="Parisi M."/>
            <person name="Parts L."/>
            <person name="Pedersen J.S."/>
            <person name="Pesole G."/>
            <person name="Phillippy A.M."/>
            <person name="Ponting C.P."/>
            <person name="Pop M."/>
            <person name="Porcelli D."/>
            <person name="Powell J.R."/>
            <person name="Prohaska S."/>
            <person name="Pruitt K."/>
            <person name="Puig M."/>
            <person name="Quesneville H."/>
            <person name="Ram K.R."/>
            <person name="Rand D."/>
            <person name="Rasmussen M.D."/>
            <person name="Reed L.K."/>
            <person name="Reenan R."/>
            <person name="Reily A."/>
            <person name="Remington K.A."/>
            <person name="Rieger T.T."/>
            <person name="Ritchie M.G."/>
            <person name="Robin C."/>
            <person name="Rogers Y.H."/>
            <person name="Rohde C."/>
            <person name="Rozas J."/>
            <person name="Rubenfield M.J."/>
            <person name="Ruiz A."/>
            <person name="Russo S."/>
            <person name="Salzberg S.L."/>
            <person name="Sanchez-Gracia A."/>
            <person name="Saranga D.J."/>
            <person name="Sato H."/>
            <person name="Schaeffer S.W."/>
            <person name="Schatz M.C."/>
            <person name="Schlenke T."/>
            <person name="Schwartz R."/>
            <person name="Segarra C."/>
            <person name="Singh R.S."/>
            <person name="Sirot L."/>
            <person name="Sirota M."/>
            <person name="Sisneros N.B."/>
            <person name="Smith C.D."/>
            <person name="Smith T.F."/>
            <person name="Spieth J."/>
            <person name="Stage D.E."/>
            <person name="Stark A."/>
            <person name="Stephan W."/>
            <person name="Strausberg R.L."/>
            <person name="Strempel S."/>
            <person name="Sturgill D."/>
            <person name="Sutton G."/>
            <person name="Sutton G.G."/>
            <person name="Tao W."/>
            <person name="Teichmann S."/>
            <person name="Tobari Y.N."/>
            <person name="Tomimura Y."/>
            <person name="Tsolas J.M."/>
            <person name="Valente V.L."/>
            <person name="Venter E."/>
            <person name="Venter J.C."/>
            <person name="Vicario S."/>
            <person name="Vieira F.G."/>
            <person name="Vilella A.J."/>
            <person name="Villasante A."/>
            <person name="Walenz B."/>
            <person name="Wang J."/>
            <person name="Wasserman M."/>
            <person name="Watts T."/>
            <person name="Wilson D."/>
            <person name="Wilson R.K."/>
            <person name="Wing R.A."/>
            <person name="Wolfner M.F."/>
            <person name="Wong A."/>
            <person name="Wong G.K."/>
            <person name="Wu C.I."/>
            <person name="Wu G."/>
            <person name="Yamamoto D."/>
            <person name="Yang H.P."/>
            <person name="Yang S.P."/>
            <person name="Yorke J.A."/>
            <person name="Yoshida K."/>
            <person name="Zdobnov E."/>
            <person name="Zhang P."/>
            <person name="Zhang Y."/>
            <person name="Zimin A.V."/>
            <person name="Baldwin J."/>
            <person name="Abdouelleil A."/>
            <person name="Abdulkadir J."/>
            <person name="Abebe A."/>
            <person name="Abera B."/>
            <person name="Abreu J."/>
            <person name="Acer S.C."/>
            <person name="Aftuck L."/>
            <person name="Alexander A."/>
            <person name="An P."/>
            <person name="Anderson E."/>
            <person name="Anderson S."/>
            <person name="Arachi H."/>
            <person name="Azer M."/>
            <person name="Bachantsang P."/>
            <person name="Barry A."/>
            <person name="Bayul T."/>
            <person name="Berlin A."/>
            <person name="Bessette D."/>
            <person name="Bloom T."/>
            <person name="Blye J."/>
            <person name="Boguslavskiy L."/>
            <person name="Bonnet C."/>
            <person name="Boukhgalter B."/>
            <person name="Bourzgui I."/>
            <person name="Brown A."/>
            <person name="Cahill P."/>
            <person name="Channer S."/>
            <person name="Cheshatsang Y."/>
            <person name="Chuda L."/>
            <person name="Citroen M."/>
            <person name="Collymore A."/>
            <person name="Cooke P."/>
            <person name="Costello M."/>
            <person name="D'Aco K."/>
            <person name="Daza R."/>
            <person name="De Haan G."/>
            <person name="DeGray S."/>
            <person name="DeMaso C."/>
            <person name="Dhargay N."/>
            <person name="Dooley K."/>
            <person name="Dooley E."/>
            <person name="Doricent M."/>
            <person name="Dorje P."/>
            <person name="Dorjee K."/>
            <person name="Dupes A."/>
            <person name="Elong R."/>
            <person name="Falk J."/>
            <person name="Farina A."/>
            <person name="Faro S."/>
            <person name="Ferguson D."/>
            <person name="Fisher S."/>
            <person name="Foley C.D."/>
            <person name="Franke A."/>
            <person name="Friedrich D."/>
            <person name="Gadbois L."/>
            <person name="Gearin G."/>
            <person name="Gearin C.R."/>
            <person name="Giannoukos G."/>
            <person name="Goode T."/>
            <person name="Graham J."/>
            <person name="Grandbois E."/>
            <person name="Grewal S."/>
            <person name="Gyaltsen K."/>
            <person name="Hafez N."/>
            <person name="Hagos B."/>
            <person name="Hall J."/>
            <person name="Henson C."/>
            <person name="Hollinger A."/>
            <person name="Honan T."/>
            <person name="Huard M.D."/>
            <person name="Hughes L."/>
            <person name="Hurhula B."/>
            <person name="Husby M.E."/>
            <person name="Kamat A."/>
            <person name="Kanga B."/>
            <person name="Kashin S."/>
            <person name="Khazanovich D."/>
            <person name="Kisner P."/>
            <person name="Lance K."/>
            <person name="Lara M."/>
            <person name="Lee W."/>
            <person name="Lennon N."/>
            <person name="Letendre F."/>
            <person name="LeVine R."/>
            <person name="Lipovsky A."/>
            <person name="Liu X."/>
            <person name="Liu J."/>
            <person name="Liu S."/>
            <person name="Lokyitsang T."/>
            <person name="Lokyitsang Y."/>
            <person name="Lubonja R."/>
            <person name="Lui A."/>
            <person name="MacDonald P."/>
            <person name="Magnisalis V."/>
            <person name="Maru K."/>
            <person name="Matthews C."/>
            <person name="McCusker W."/>
            <person name="McDonough S."/>
            <person name="Mehta T."/>
            <person name="Meldrim J."/>
            <person name="Meneus L."/>
            <person name="Mihai O."/>
            <person name="Mihalev A."/>
            <person name="Mihova T."/>
            <person name="Mittelman R."/>
            <person name="Mlenga V."/>
            <person name="Montmayeur A."/>
            <person name="Mulrain L."/>
            <person name="Navidi A."/>
            <person name="Naylor J."/>
            <person name="Negash T."/>
            <person name="Nguyen T."/>
            <person name="Nguyen N."/>
            <person name="Nicol R."/>
            <person name="Norbu C."/>
            <person name="Norbu N."/>
            <person name="Novod N."/>
            <person name="O'Neill B."/>
            <person name="Osman S."/>
            <person name="Markiewicz E."/>
            <person name="Oyono O.L."/>
            <person name="Patti C."/>
            <person name="Phunkhang P."/>
            <person name="Pierre F."/>
            <person name="Priest M."/>
            <person name="Raghuraman S."/>
            <person name="Rege F."/>
            <person name="Reyes R."/>
            <person name="Rise C."/>
            <person name="Rogov P."/>
            <person name="Ross K."/>
            <person name="Ryan E."/>
            <person name="Settipalli S."/>
            <person name="Shea T."/>
            <person name="Sherpa N."/>
            <person name="Shi L."/>
            <person name="Shih D."/>
            <person name="Sparrow T."/>
            <person name="Spaulding J."/>
            <person name="Stalker J."/>
            <person name="Stange-Thomann N."/>
            <person name="Stavropoulos S."/>
            <person name="Stone C."/>
            <person name="Strader C."/>
            <person name="Tesfaye S."/>
            <person name="Thomson T."/>
            <person name="Thoulutsang Y."/>
            <person name="Thoulutsang D."/>
            <person name="Topham K."/>
            <person name="Topping I."/>
            <person name="Tsamla T."/>
            <person name="Vassiliev H."/>
            <person name="Vo A."/>
            <person name="Wangchuk T."/>
            <person name="Wangdi T."/>
            <person name="Weiand M."/>
            <person name="Wilkinson J."/>
            <person name="Wilson A."/>
            <person name="Yadav S."/>
            <person name="Young G."/>
            <person name="Yu Q."/>
            <person name="Zembek L."/>
            <person name="Zhong D."/>
            <person name="Zimmer A."/>
            <person name="Zwirko Z."/>
            <person name="Jaffe D.B."/>
            <person name="Alvarez P."/>
            <person name="Brockman W."/>
            <person name="Butler J."/>
            <person name="Chin C."/>
            <person name="Gnerre S."/>
            <person name="Grabherr M."/>
            <person name="Kleber M."/>
            <person name="Mauceli E."/>
            <person name="MacCallum I."/>
        </authorList>
    </citation>
    <scope>NUCLEOTIDE SEQUENCE [LARGE SCALE GENOMIC DNA]</scope>
    <source>
        <strain evidence="3">Tucson 15081-1352.22</strain>
    </source>
</reference>
<dbReference type="InParanoid" id="B4L7I2"/>
<dbReference type="InterPro" id="IPR016024">
    <property type="entry name" value="ARM-type_fold"/>
</dbReference>